<evidence type="ECO:0000313" key="2">
    <source>
        <dbReference type="Proteomes" id="UP000054166"/>
    </source>
</evidence>
<dbReference type="InParanoid" id="A0A0C3B8X9"/>
<dbReference type="HOGENOM" id="CLU_018544_3_3_1"/>
<name>A0A0C3B8X9_PILCF</name>
<reference evidence="1 2" key="1">
    <citation type="submission" date="2014-04" db="EMBL/GenBank/DDBJ databases">
        <authorList>
            <consortium name="DOE Joint Genome Institute"/>
            <person name="Kuo A."/>
            <person name="Tarkka M."/>
            <person name="Buscot F."/>
            <person name="Kohler A."/>
            <person name="Nagy L.G."/>
            <person name="Floudas D."/>
            <person name="Copeland A."/>
            <person name="Barry K.W."/>
            <person name="Cichocki N."/>
            <person name="Veneault-Fourrey C."/>
            <person name="LaButti K."/>
            <person name="Lindquist E.A."/>
            <person name="Lipzen A."/>
            <person name="Lundell T."/>
            <person name="Morin E."/>
            <person name="Murat C."/>
            <person name="Sun H."/>
            <person name="Tunlid A."/>
            <person name="Henrissat B."/>
            <person name="Grigoriev I.V."/>
            <person name="Hibbett D.S."/>
            <person name="Martin F."/>
            <person name="Nordberg H.P."/>
            <person name="Cantor M.N."/>
            <person name="Hua S.X."/>
        </authorList>
    </citation>
    <scope>NUCLEOTIDE SEQUENCE [LARGE SCALE GENOMIC DNA]</scope>
    <source>
        <strain evidence="1 2">F 1598</strain>
    </source>
</reference>
<dbReference type="Gene3D" id="1.20.1280.50">
    <property type="match status" value="1"/>
</dbReference>
<feature type="non-terminal residue" evidence="1">
    <location>
        <position position="92"/>
    </location>
</feature>
<dbReference type="AlphaFoldDB" id="A0A0C3B8X9"/>
<reference evidence="2" key="2">
    <citation type="submission" date="2015-01" db="EMBL/GenBank/DDBJ databases">
        <title>Evolutionary Origins and Diversification of the Mycorrhizal Mutualists.</title>
        <authorList>
            <consortium name="DOE Joint Genome Institute"/>
            <consortium name="Mycorrhizal Genomics Consortium"/>
            <person name="Kohler A."/>
            <person name="Kuo A."/>
            <person name="Nagy L.G."/>
            <person name="Floudas D."/>
            <person name="Copeland A."/>
            <person name="Barry K.W."/>
            <person name="Cichocki N."/>
            <person name="Veneault-Fourrey C."/>
            <person name="LaButti K."/>
            <person name="Lindquist E.A."/>
            <person name="Lipzen A."/>
            <person name="Lundell T."/>
            <person name="Morin E."/>
            <person name="Murat C."/>
            <person name="Riley R."/>
            <person name="Ohm R."/>
            <person name="Sun H."/>
            <person name="Tunlid A."/>
            <person name="Henrissat B."/>
            <person name="Grigoriev I.V."/>
            <person name="Hibbett D.S."/>
            <person name="Martin F."/>
        </authorList>
    </citation>
    <scope>NUCLEOTIDE SEQUENCE [LARGE SCALE GENOMIC DNA]</scope>
    <source>
        <strain evidence="2">F 1598</strain>
    </source>
</reference>
<gene>
    <name evidence="1" type="ORF">PILCRDRAFT_54680</name>
</gene>
<dbReference type="OrthoDB" id="2269034at2759"/>
<proteinExistence type="predicted"/>
<evidence type="ECO:0000313" key="1">
    <source>
        <dbReference type="EMBL" id="KIM73772.1"/>
    </source>
</evidence>
<dbReference type="EMBL" id="KN833074">
    <property type="protein sequence ID" value="KIM73772.1"/>
    <property type="molecule type" value="Genomic_DNA"/>
</dbReference>
<dbReference type="STRING" id="765440.A0A0C3B8X9"/>
<feature type="non-terminal residue" evidence="1">
    <location>
        <position position="1"/>
    </location>
</feature>
<dbReference type="Proteomes" id="UP000054166">
    <property type="component" value="Unassembled WGS sequence"/>
</dbReference>
<accession>A0A0C3B8X9</accession>
<keyword evidence="2" id="KW-1185">Reference proteome</keyword>
<organism evidence="1 2">
    <name type="scientific">Piloderma croceum (strain F 1598)</name>
    <dbReference type="NCBI Taxonomy" id="765440"/>
    <lineage>
        <taxon>Eukaryota</taxon>
        <taxon>Fungi</taxon>
        <taxon>Dikarya</taxon>
        <taxon>Basidiomycota</taxon>
        <taxon>Agaricomycotina</taxon>
        <taxon>Agaricomycetes</taxon>
        <taxon>Agaricomycetidae</taxon>
        <taxon>Atheliales</taxon>
        <taxon>Atheliaceae</taxon>
        <taxon>Piloderma</taxon>
    </lineage>
</organism>
<protein>
    <submittedName>
        <fullName evidence="1">Uncharacterized protein</fullName>
    </submittedName>
</protein>
<sequence length="92" mass="10819">VMSDMEELNSILADLLEYPQSHIALSVPVQRFPPEILSEIFIHCLETKWFNPAYYEHLLYLRILPRLDRAPLLLGSVCRQWRAIALSTPRLW</sequence>